<evidence type="ECO:0000259" key="13">
    <source>
        <dbReference type="PROSITE" id="PS50056"/>
    </source>
</evidence>
<feature type="domain" description="Tyrosine specific protein phosphatases" evidence="13">
    <location>
        <begin position="70"/>
        <end position="127"/>
    </location>
</feature>
<evidence type="ECO:0000256" key="7">
    <source>
        <dbReference type="ARBA" id="ARBA00023242"/>
    </source>
</evidence>
<evidence type="ECO:0000256" key="5">
    <source>
        <dbReference type="ARBA" id="ARBA00022801"/>
    </source>
</evidence>
<dbReference type="InterPro" id="IPR020422">
    <property type="entry name" value="TYR_PHOSPHATASE_DUAL_dom"/>
</dbReference>
<dbReference type="InterPro" id="IPR000340">
    <property type="entry name" value="Dual-sp_phosphatase_cat-dom"/>
</dbReference>
<dbReference type="PROSITE" id="PS50056">
    <property type="entry name" value="TYR_PHOSPHATASE_2"/>
    <property type="match status" value="1"/>
</dbReference>
<evidence type="ECO:0000256" key="3">
    <source>
        <dbReference type="ARBA" id="ARBA00008601"/>
    </source>
</evidence>
<dbReference type="InterPro" id="IPR003595">
    <property type="entry name" value="Tyr_Pase_cat"/>
</dbReference>
<dbReference type="SMART" id="SM00195">
    <property type="entry name" value="DSPc"/>
    <property type="match status" value="1"/>
</dbReference>
<dbReference type="GO" id="GO:0005829">
    <property type="term" value="C:cytosol"/>
    <property type="evidence" value="ECO:0007669"/>
    <property type="project" value="TreeGrafter"/>
</dbReference>
<evidence type="ECO:0000256" key="4">
    <source>
        <dbReference type="ARBA" id="ARBA00022490"/>
    </source>
</evidence>
<evidence type="ECO:0000259" key="12">
    <source>
        <dbReference type="PROSITE" id="PS50054"/>
    </source>
</evidence>
<dbReference type="GO" id="GO:0004722">
    <property type="term" value="F:protein serine/threonine phosphatase activity"/>
    <property type="evidence" value="ECO:0007669"/>
    <property type="project" value="UniProtKB-EC"/>
</dbReference>
<proteinExistence type="inferred from homology"/>
<reference evidence="15" key="1">
    <citation type="journal article" date="2018" name="Nat. Microbiol.">
        <title>Leveraging single-cell genomics to expand the fungal tree of life.</title>
        <authorList>
            <person name="Ahrendt S.R."/>
            <person name="Quandt C.A."/>
            <person name="Ciobanu D."/>
            <person name="Clum A."/>
            <person name="Salamov A."/>
            <person name="Andreopoulos B."/>
            <person name="Cheng J.F."/>
            <person name="Woyke T."/>
            <person name="Pelin A."/>
            <person name="Henrissat B."/>
            <person name="Reynolds N.K."/>
            <person name="Benny G.L."/>
            <person name="Smith M.E."/>
            <person name="James T.Y."/>
            <person name="Grigoriev I.V."/>
        </authorList>
    </citation>
    <scope>NUCLEOTIDE SEQUENCE [LARGE SCALE GENOMIC DNA]</scope>
    <source>
        <strain evidence="15">RSA 1356</strain>
    </source>
</reference>
<evidence type="ECO:0000256" key="1">
    <source>
        <dbReference type="ARBA" id="ARBA00004123"/>
    </source>
</evidence>
<dbReference type="GO" id="GO:0007165">
    <property type="term" value="P:signal transduction"/>
    <property type="evidence" value="ECO:0007669"/>
    <property type="project" value="TreeGrafter"/>
</dbReference>
<keyword evidence="6" id="KW-0904">Protein phosphatase</keyword>
<sequence>MSLGALFQTNEVIPGLYLGSHFSAKNRRILSEYGITHILQVTHFEKAQYPEDYQYKVITLIDNASSNLMVHFSETHQFIDAGIASGGKVLVHCMAGVSRSATLVIAYLMWKRQLTVAESWDIVAKARSIIRPNIGFIYQLQLYEKLGYQVDESSEQYRDLMTRLQTMRDTNVQERRRAEQQVGKVAGESMVTGDAAEAEKDEQETDDDIVFMYGA</sequence>
<feature type="region of interest" description="Disordered" evidence="11">
    <location>
        <begin position="183"/>
        <end position="207"/>
    </location>
</feature>
<dbReference type="CDD" id="cd14498">
    <property type="entry name" value="DSP"/>
    <property type="match status" value="1"/>
</dbReference>
<accession>A0A4P9XXA6</accession>
<dbReference type="EMBL" id="KZ992431">
    <property type="protein sequence ID" value="RKP10944.1"/>
    <property type="molecule type" value="Genomic_DNA"/>
</dbReference>
<dbReference type="AlphaFoldDB" id="A0A4P9XXA6"/>
<comment type="catalytic activity">
    <reaction evidence="10">
        <text>O-phospho-L-tyrosyl-[protein] + H2O = L-tyrosyl-[protein] + phosphate</text>
        <dbReference type="Rhea" id="RHEA:10684"/>
        <dbReference type="Rhea" id="RHEA-COMP:10136"/>
        <dbReference type="Rhea" id="RHEA-COMP:20101"/>
        <dbReference type="ChEBI" id="CHEBI:15377"/>
        <dbReference type="ChEBI" id="CHEBI:43474"/>
        <dbReference type="ChEBI" id="CHEBI:46858"/>
        <dbReference type="ChEBI" id="CHEBI:61978"/>
        <dbReference type="EC" id="3.1.3.48"/>
    </reaction>
</comment>
<keyword evidence="7" id="KW-0539">Nucleus</keyword>
<comment type="catalytic activity">
    <reaction evidence="9">
        <text>O-phospho-L-threonyl-[protein] + H2O = L-threonyl-[protein] + phosphate</text>
        <dbReference type="Rhea" id="RHEA:47004"/>
        <dbReference type="Rhea" id="RHEA-COMP:11060"/>
        <dbReference type="Rhea" id="RHEA-COMP:11605"/>
        <dbReference type="ChEBI" id="CHEBI:15377"/>
        <dbReference type="ChEBI" id="CHEBI:30013"/>
        <dbReference type="ChEBI" id="CHEBI:43474"/>
        <dbReference type="ChEBI" id="CHEBI:61977"/>
        <dbReference type="EC" id="3.1.3.16"/>
    </reaction>
</comment>
<organism evidence="14 15">
    <name type="scientific">Thamnocephalis sphaerospora</name>
    <dbReference type="NCBI Taxonomy" id="78915"/>
    <lineage>
        <taxon>Eukaryota</taxon>
        <taxon>Fungi</taxon>
        <taxon>Fungi incertae sedis</taxon>
        <taxon>Zoopagomycota</taxon>
        <taxon>Zoopagomycotina</taxon>
        <taxon>Zoopagomycetes</taxon>
        <taxon>Zoopagales</taxon>
        <taxon>Sigmoideomycetaceae</taxon>
        <taxon>Thamnocephalis</taxon>
    </lineage>
</organism>
<evidence type="ECO:0000256" key="11">
    <source>
        <dbReference type="SAM" id="MobiDB-lite"/>
    </source>
</evidence>
<dbReference type="Gene3D" id="3.90.190.10">
    <property type="entry name" value="Protein tyrosine phosphatase superfamily"/>
    <property type="match status" value="1"/>
</dbReference>
<dbReference type="PROSITE" id="PS00383">
    <property type="entry name" value="TYR_PHOSPHATASE_1"/>
    <property type="match status" value="1"/>
</dbReference>
<evidence type="ECO:0000256" key="8">
    <source>
        <dbReference type="ARBA" id="ARBA00047761"/>
    </source>
</evidence>
<comment type="subcellular location">
    <subcellularLocation>
        <location evidence="2">Cytoplasm</location>
    </subcellularLocation>
    <subcellularLocation>
        <location evidence="1">Nucleus</location>
    </subcellularLocation>
</comment>
<comment type="similarity">
    <text evidence="3">Belongs to the protein-tyrosine phosphatase family. Non-receptor class dual specificity subfamily.</text>
</comment>
<comment type="catalytic activity">
    <reaction evidence="8">
        <text>O-phospho-L-seryl-[protein] + H2O = L-seryl-[protein] + phosphate</text>
        <dbReference type="Rhea" id="RHEA:20629"/>
        <dbReference type="Rhea" id="RHEA-COMP:9863"/>
        <dbReference type="Rhea" id="RHEA-COMP:11604"/>
        <dbReference type="ChEBI" id="CHEBI:15377"/>
        <dbReference type="ChEBI" id="CHEBI:29999"/>
        <dbReference type="ChEBI" id="CHEBI:43474"/>
        <dbReference type="ChEBI" id="CHEBI:83421"/>
        <dbReference type="EC" id="3.1.3.16"/>
    </reaction>
</comment>
<dbReference type="Proteomes" id="UP000271241">
    <property type="component" value="Unassembled WGS sequence"/>
</dbReference>
<evidence type="ECO:0000256" key="9">
    <source>
        <dbReference type="ARBA" id="ARBA00048336"/>
    </source>
</evidence>
<dbReference type="PANTHER" id="PTHR45948">
    <property type="entry name" value="DUAL SPECIFICITY PROTEIN PHOSPHATASE DDB_G0269404-RELATED"/>
    <property type="match status" value="1"/>
</dbReference>
<protein>
    <submittedName>
        <fullName evidence="14">Protein-tyrosine phosphatase-like protein</fullName>
    </submittedName>
</protein>
<keyword evidence="15" id="KW-1185">Reference proteome</keyword>
<keyword evidence="4" id="KW-0963">Cytoplasm</keyword>
<dbReference type="GO" id="GO:0004725">
    <property type="term" value="F:protein tyrosine phosphatase activity"/>
    <property type="evidence" value="ECO:0007669"/>
    <property type="project" value="UniProtKB-EC"/>
</dbReference>
<dbReference type="PROSITE" id="PS50054">
    <property type="entry name" value="TYR_PHOSPHATASE_DUAL"/>
    <property type="match status" value="1"/>
</dbReference>
<name>A0A4P9XXA6_9FUNG</name>
<evidence type="ECO:0000256" key="2">
    <source>
        <dbReference type="ARBA" id="ARBA00004496"/>
    </source>
</evidence>
<dbReference type="InterPro" id="IPR016130">
    <property type="entry name" value="Tyr_Pase_AS"/>
</dbReference>
<dbReference type="GO" id="GO:0005634">
    <property type="term" value="C:nucleus"/>
    <property type="evidence" value="ECO:0007669"/>
    <property type="project" value="UniProtKB-SubCell"/>
</dbReference>
<evidence type="ECO:0000313" key="15">
    <source>
        <dbReference type="Proteomes" id="UP000271241"/>
    </source>
</evidence>
<gene>
    <name evidence="14" type="ORF">THASP1DRAFT_27253</name>
</gene>
<feature type="domain" description="Tyrosine-protein phosphatase" evidence="12">
    <location>
        <begin position="8"/>
        <end position="149"/>
    </location>
</feature>
<keyword evidence="5" id="KW-0378">Hydrolase</keyword>
<evidence type="ECO:0000313" key="14">
    <source>
        <dbReference type="EMBL" id="RKP10944.1"/>
    </source>
</evidence>
<dbReference type="STRING" id="78915.A0A4P9XXA6"/>
<dbReference type="SMART" id="SM00404">
    <property type="entry name" value="PTPc_motif"/>
    <property type="match status" value="1"/>
</dbReference>
<evidence type="ECO:0000256" key="10">
    <source>
        <dbReference type="ARBA" id="ARBA00051722"/>
    </source>
</evidence>
<dbReference type="OrthoDB" id="2017893at2759"/>
<dbReference type="InterPro" id="IPR000387">
    <property type="entry name" value="Tyr_Pase_dom"/>
</dbReference>
<dbReference type="Pfam" id="PF00782">
    <property type="entry name" value="DSPc"/>
    <property type="match status" value="1"/>
</dbReference>
<dbReference type="InterPro" id="IPR029021">
    <property type="entry name" value="Prot-tyrosine_phosphatase-like"/>
</dbReference>
<dbReference type="PANTHER" id="PTHR45948:SF2">
    <property type="entry name" value="DUAL SPECIFICITY PROTEIN PHOSPHATASE"/>
    <property type="match status" value="1"/>
</dbReference>
<evidence type="ECO:0000256" key="6">
    <source>
        <dbReference type="ARBA" id="ARBA00022912"/>
    </source>
</evidence>
<dbReference type="FunFam" id="3.90.190.10:FF:000056">
    <property type="entry name" value="Dual specificity phosphatase 12"/>
    <property type="match status" value="1"/>
</dbReference>
<dbReference type="SUPFAM" id="SSF52799">
    <property type="entry name" value="(Phosphotyrosine protein) phosphatases II"/>
    <property type="match status" value="1"/>
</dbReference>